<dbReference type="EMBL" id="JACHEM010000027">
    <property type="protein sequence ID" value="MBB6439710.1"/>
    <property type="molecule type" value="Genomic_DNA"/>
</dbReference>
<evidence type="ECO:0000256" key="1">
    <source>
        <dbReference type="SAM" id="MobiDB-lite"/>
    </source>
</evidence>
<dbReference type="Proteomes" id="UP000540423">
    <property type="component" value="Unassembled WGS sequence"/>
</dbReference>
<keyword evidence="2" id="KW-0732">Signal</keyword>
<feature type="signal peptide" evidence="2">
    <location>
        <begin position="1"/>
        <end position="25"/>
    </location>
</feature>
<keyword evidence="4" id="KW-1185">Reference proteome</keyword>
<sequence length="128" mass="12739">MTTSKMIFTGALLAALVITAPAAYAAPNDASYSAENLVDPSEAARTGAVPSASGAGGEAPSSADSLRCWDASLSGSTFAISCSGNNFYTWVDCSNGSRYTGGPFSGSYRSVLACPGGSRALEGGAYGS</sequence>
<name>A0A7X0LSX9_9ACTN</name>
<dbReference type="AlphaFoldDB" id="A0A7X0LSX9"/>
<evidence type="ECO:0000313" key="3">
    <source>
        <dbReference type="EMBL" id="MBB6439710.1"/>
    </source>
</evidence>
<organism evidence="3 4">
    <name type="scientific">Streptomyces candidus</name>
    <dbReference type="NCBI Taxonomy" id="67283"/>
    <lineage>
        <taxon>Bacteria</taxon>
        <taxon>Bacillati</taxon>
        <taxon>Actinomycetota</taxon>
        <taxon>Actinomycetes</taxon>
        <taxon>Kitasatosporales</taxon>
        <taxon>Streptomycetaceae</taxon>
        <taxon>Streptomyces</taxon>
    </lineage>
</organism>
<gene>
    <name evidence="3" type="ORF">HNQ79_006222</name>
</gene>
<reference evidence="3 4" key="1">
    <citation type="submission" date="2020-08" db="EMBL/GenBank/DDBJ databases">
        <title>Genomic Encyclopedia of Type Strains, Phase IV (KMG-IV): sequencing the most valuable type-strain genomes for metagenomic binning, comparative biology and taxonomic classification.</title>
        <authorList>
            <person name="Goeker M."/>
        </authorList>
    </citation>
    <scope>NUCLEOTIDE SEQUENCE [LARGE SCALE GENOMIC DNA]</scope>
    <source>
        <strain evidence="3 4">DSM 40141</strain>
    </source>
</reference>
<feature type="chain" id="PRO_5031272662" evidence="2">
    <location>
        <begin position="26"/>
        <end position="128"/>
    </location>
</feature>
<dbReference type="RefSeq" id="WP_185036230.1">
    <property type="nucleotide sequence ID" value="NZ_BNBN01000006.1"/>
</dbReference>
<protein>
    <submittedName>
        <fullName evidence="3">Uncharacterized protein</fullName>
    </submittedName>
</protein>
<accession>A0A7X0LSX9</accession>
<comment type="caution">
    <text evidence="3">The sequence shown here is derived from an EMBL/GenBank/DDBJ whole genome shotgun (WGS) entry which is preliminary data.</text>
</comment>
<feature type="region of interest" description="Disordered" evidence="1">
    <location>
        <begin position="43"/>
        <end position="64"/>
    </location>
</feature>
<feature type="compositionally biased region" description="Low complexity" evidence="1">
    <location>
        <begin position="47"/>
        <end position="64"/>
    </location>
</feature>
<evidence type="ECO:0000313" key="4">
    <source>
        <dbReference type="Proteomes" id="UP000540423"/>
    </source>
</evidence>
<proteinExistence type="predicted"/>
<evidence type="ECO:0000256" key="2">
    <source>
        <dbReference type="SAM" id="SignalP"/>
    </source>
</evidence>